<evidence type="ECO:0000256" key="1">
    <source>
        <dbReference type="ARBA" id="ARBA00004442"/>
    </source>
</evidence>
<dbReference type="PRINTS" id="PR01021">
    <property type="entry name" value="OMPADOMAIN"/>
</dbReference>
<keyword evidence="3" id="KW-0998">Cell outer membrane</keyword>
<dbReference type="CDD" id="cd07185">
    <property type="entry name" value="OmpA_C-like"/>
    <property type="match status" value="1"/>
</dbReference>
<gene>
    <name evidence="7" type="ORF">C7H52_04170</name>
</gene>
<evidence type="ECO:0000256" key="5">
    <source>
        <dbReference type="SAM" id="SignalP"/>
    </source>
</evidence>
<dbReference type="GO" id="GO:0009279">
    <property type="term" value="C:cell outer membrane"/>
    <property type="evidence" value="ECO:0007669"/>
    <property type="project" value="UniProtKB-SubCell"/>
</dbReference>
<feature type="domain" description="OmpA-like" evidence="6">
    <location>
        <begin position="258"/>
        <end position="374"/>
    </location>
</feature>
<sequence>MKIFFTLVCLILFGHIHAQNLVKNPSFEEAHKGPLSYGEFHNNVWSWSSPNLGTPDYFSIRSRAMNARNYRGNQDPKTGDCYAGMYLFAVKNGNSYREYVQVELQNKLKKNTTYKVSYHISLAEFSSHSVDTVHTLFTAERTGGLKNESTLFGKKHEGPKLKDGVLELDTLKNNSFSKETYYLANGPQLMYDWIKVEFLYKASGFEQFMVVGNLNTNKNTKVTQHRAIEQRAFAYYYLDEVEIIEVESAPVEDEQITFQPEKTYTFKNVLFDFDKAELLDVSIEELDKLYQHLEENKTLNITIYGHTDNVGLDSRNKELSEQRAKAVSNYFIQKGLNPERIKWFGFGADAPLTTNDTEENRAKNRRVEFKLKAE</sequence>
<dbReference type="OrthoDB" id="9782229at2"/>
<evidence type="ECO:0000313" key="7">
    <source>
        <dbReference type="EMBL" id="PSG90484.1"/>
    </source>
</evidence>
<dbReference type="InterPro" id="IPR006665">
    <property type="entry name" value="OmpA-like"/>
</dbReference>
<reference evidence="7 8" key="1">
    <citation type="submission" date="2018-03" db="EMBL/GenBank/DDBJ databases">
        <title>Mesoflavibacter sp. HG37 and Mesoflavibacter sp. HG96 sp.nov., two marine bacteria isolated from seawater of Western Pacific Ocean.</title>
        <authorList>
            <person name="Cheng H."/>
            <person name="Wu Y.-H."/>
            <person name="Guo L.-L."/>
            <person name="Xu X.-W."/>
        </authorList>
    </citation>
    <scope>NUCLEOTIDE SEQUENCE [LARGE SCALE GENOMIC DNA]</scope>
    <source>
        <strain evidence="7 8">KCTC 32269</strain>
    </source>
</reference>
<evidence type="ECO:0000256" key="4">
    <source>
        <dbReference type="PROSITE-ProRule" id="PRU00473"/>
    </source>
</evidence>
<dbReference type="InterPro" id="IPR006664">
    <property type="entry name" value="OMP_bac"/>
</dbReference>
<dbReference type="Proteomes" id="UP000238426">
    <property type="component" value="Unassembled WGS sequence"/>
</dbReference>
<dbReference type="Pfam" id="PF00691">
    <property type="entry name" value="OmpA"/>
    <property type="match status" value="1"/>
</dbReference>
<evidence type="ECO:0000256" key="2">
    <source>
        <dbReference type="ARBA" id="ARBA00023136"/>
    </source>
</evidence>
<dbReference type="EMBL" id="PXOQ01000007">
    <property type="protein sequence ID" value="PSG90484.1"/>
    <property type="molecule type" value="Genomic_DNA"/>
</dbReference>
<feature type="signal peptide" evidence="5">
    <location>
        <begin position="1"/>
        <end position="18"/>
    </location>
</feature>
<evidence type="ECO:0000259" key="6">
    <source>
        <dbReference type="PROSITE" id="PS51123"/>
    </source>
</evidence>
<evidence type="ECO:0000256" key="3">
    <source>
        <dbReference type="ARBA" id="ARBA00023237"/>
    </source>
</evidence>
<dbReference type="RefSeq" id="WP_106462625.1">
    <property type="nucleotide sequence ID" value="NZ_PXOQ01000007.1"/>
</dbReference>
<accession>A0A2T1NDH5</accession>
<dbReference type="InterPro" id="IPR036737">
    <property type="entry name" value="OmpA-like_sf"/>
</dbReference>
<comment type="subcellular location">
    <subcellularLocation>
        <location evidence="1">Cell outer membrane</location>
    </subcellularLocation>
</comment>
<name>A0A2T1NDH5_9FLAO</name>
<evidence type="ECO:0000313" key="8">
    <source>
        <dbReference type="Proteomes" id="UP000238426"/>
    </source>
</evidence>
<dbReference type="PROSITE" id="PS51123">
    <property type="entry name" value="OMPA_2"/>
    <property type="match status" value="1"/>
</dbReference>
<dbReference type="InterPro" id="IPR050330">
    <property type="entry name" value="Bact_OuterMem_StrucFunc"/>
</dbReference>
<dbReference type="SUPFAM" id="SSF103088">
    <property type="entry name" value="OmpA-like"/>
    <property type="match status" value="1"/>
</dbReference>
<dbReference type="PANTHER" id="PTHR30329">
    <property type="entry name" value="STATOR ELEMENT OF FLAGELLAR MOTOR COMPLEX"/>
    <property type="match status" value="1"/>
</dbReference>
<keyword evidence="8" id="KW-1185">Reference proteome</keyword>
<keyword evidence="5" id="KW-0732">Signal</keyword>
<proteinExistence type="predicted"/>
<keyword evidence="2 4" id="KW-0472">Membrane</keyword>
<dbReference type="Gene3D" id="3.30.1330.60">
    <property type="entry name" value="OmpA-like domain"/>
    <property type="match status" value="1"/>
</dbReference>
<protein>
    <recommendedName>
        <fullName evidence="6">OmpA-like domain-containing protein</fullName>
    </recommendedName>
</protein>
<organism evidence="7 8">
    <name type="scientific">Aurantibacter aestuarii</name>
    <dbReference type="NCBI Taxonomy" id="1266046"/>
    <lineage>
        <taxon>Bacteria</taxon>
        <taxon>Pseudomonadati</taxon>
        <taxon>Bacteroidota</taxon>
        <taxon>Flavobacteriia</taxon>
        <taxon>Flavobacteriales</taxon>
        <taxon>Flavobacteriaceae</taxon>
        <taxon>Aurantibacter</taxon>
    </lineage>
</organism>
<dbReference type="PANTHER" id="PTHR30329:SF21">
    <property type="entry name" value="LIPOPROTEIN YIAD-RELATED"/>
    <property type="match status" value="1"/>
</dbReference>
<comment type="caution">
    <text evidence="7">The sequence shown here is derived from an EMBL/GenBank/DDBJ whole genome shotgun (WGS) entry which is preliminary data.</text>
</comment>
<dbReference type="AlphaFoldDB" id="A0A2T1NDH5"/>
<feature type="chain" id="PRO_5015709635" description="OmpA-like domain-containing protein" evidence="5">
    <location>
        <begin position="19"/>
        <end position="374"/>
    </location>
</feature>